<evidence type="ECO:0000313" key="5">
    <source>
        <dbReference type="EMBL" id="GCE31480.1"/>
    </source>
</evidence>
<accession>A0A402BJF8</accession>
<name>A0A402BJF8_9CHLR</name>
<dbReference type="Gene3D" id="1.10.10.60">
    <property type="entry name" value="Homeodomain-like"/>
    <property type="match status" value="2"/>
</dbReference>
<proteinExistence type="predicted"/>
<keyword evidence="1" id="KW-0805">Transcription regulation</keyword>
<keyword evidence="2" id="KW-0238">DNA-binding</keyword>
<keyword evidence="3" id="KW-0804">Transcription</keyword>
<evidence type="ECO:0000259" key="4">
    <source>
        <dbReference type="PROSITE" id="PS01124"/>
    </source>
</evidence>
<dbReference type="GO" id="GO:0003700">
    <property type="term" value="F:DNA-binding transcription factor activity"/>
    <property type="evidence" value="ECO:0007669"/>
    <property type="project" value="InterPro"/>
</dbReference>
<evidence type="ECO:0000256" key="1">
    <source>
        <dbReference type="ARBA" id="ARBA00023015"/>
    </source>
</evidence>
<dbReference type="InterPro" id="IPR014710">
    <property type="entry name" value="RmlC-like_jellyroll"/>
</dbReference>
<keyword evidence="6" id="KW-1185">Reference proteome</keyword>
<dbReference type="SUPFAM" id="SSF51215">
    <property type="entry name" value="Regulatory protein AraC"/>
    <property type="match status" value="1"/>
</dbReference>
<gene>
    <name evidence="5" type="ORF">KDA_69640</name>
</gene>
<dbReference type="Gene3D" id="2.60.120.10">
    <property type="entry name" value="Jelly Rolls"/>
    <property type="match status" value="1"/>
</dbReference>
<dbReference type="EMBL" id="BIFT01000002">
    <property type="protein sequence ID" value="GCE31480.1"/>
    <property type="molecule type" value="Genomic_DNA"/>
</dbReference>
<dbReference type="GO" id="GO:0043565">
    <property type="term" value="F:sequence-specific DNA binding"/>
    <property type="evidence" value="ECO:0007669"/>
    <property type="project" value="InterPro"/>
</dbReference>
<dbReference type="InterPro" id="IPR018060">
    <property type="entry name" value="HTH_AraC"/>
</dbReference>
<evidence type="ECO:0000256" key="3">
    <source>
        <dbReference type="ARBA" id="ARBA00023163"/>
    </source>
</evidence>
<dbReference type="AlphaFoldDB" id="A0A402BJF8"/>
<sequence>MRHTALKRLSSSDFLQAELPLKIYRHSLREHVEVHWHEFYEMGLILSGEGQHILNGHTYPVQRGSCFLLSPADFHALTPAGSEPLELFDVVFHTDIVDEEIYHLLFHTLKNYQLHFTHTEWEIIEQEFQRLYMESHIQQVGSKHIIIGSLERILIDLLRKSQQEISSQPDANQQQRLTLSLIYLHHHFREPLTLKEVATQVHLSPAYFSEYFHHTYGTTFQHYLQELRLRFSMSLLSSTALPVTHICAASGFQSLSHFERAFKQKFGQTPRQARHNQSAHKPIHEYFYTPDETLP</sequence>
<reference evidence="6" key="1">
    <citation type="submission" date="2018-12" db="EMBL/GenBank/DDBJ databases">
        <title>Tengunoibacter tsumagoiensis gen. nov., sp. nov., Dictyobacter kobayashii sp. nov., D. alpinus sp. nov., and D. joshuensis sp. nov. and description of Dictyobacteraceae fam. nov. within the order Ktedonobacterales isolated from Tengu-no-mugimeshi.</title>
        <authorList>
            <person name="Wang C.M."/>
            <person name="Zheng Y."/>
            <person name="Sakai Y."/>
            <person name="Toyoda A."/>
            <person name="Minakuchi Y."/>
            <person name="Abe K."/>
            <person name="Yokota A."/>
            <person name="Yabe S."/>
        </authorList>
    </citation>
    <scope>NUCLEOTIDE SEQUENCE [LARGE SCALE GENOMIC DNA]</scope>
    <source>
        <strain evidence="6">Uno16</strain>
    </source>
</reference>
<dbReference type="SUPFAM" id="SSF46689">
    <property type="entry name" value="Homeodomain-like"/>
    <property type="match status" value="2"/>
</dbReference>
<dbReference type="InterPro" id="IPR003313">
    <property type="entry name" value="AraC-bd"/>
</dbReference>
<evidence type="ECO:0000256" key="2">
    <source>
        <dbReference type="ARBA" id="ARBA00023125"/>
    </source>
</evidence>
<dbReference type="Pfam" id="PF02311">
    <property type="entry name" value="AraC_binding"/>
    <property type="match status" value="1"/>
</dbReference>
<feature type="domain" description="HTH araC/xylS-type" evidence="4">
    <location>
        <begin position="178"/>
        <end position="276"/>
    </location>
</feature>
<dbReference type="RefSeq" id="WP_126631445.1">
    <property type="nucleotide sequence ID" value="NZ_BIFT01000002.1"/>
</dbReference>
<dbReference type="PANTHER" id="PTHR43280:SF2">
    <property type="entry name" value="HTH-TYPE TRANSCRIPTIONAL REGULATOR EXSA"/>
    <property type="match status" value="1"/>
</dbReference>
<dbReference type="Proteomes" id="UP000287171">
    <property type="component" value="Unassembled WGS sequence"/>
</dbReference>
<organism evidence="5 6">
    <name type="scientific">Dictyobacter alpinus</name>
    <dbReference type="NCBI Taxonomy" id="2014873"/>
    <lineage>
        <taxon>Bacteria</taxon>
        <taxon>Bacillati</taxon>
        <taxon>Chloroflexota</taxon>
        <taxon>Ktedonobacteria</taxon>
        <taxon>Ktedonobacterales</taxon>
        <taxon>Dictyobacteraceae</taxon>
        <taxon>Dictyobacter</taxon>
    </lineage>
</organism>
<protein>
    <recommendedName>
        <fullName evidence="4">HTH araC/xylS-type domain-containing protein</fullName>
    </recommendedName>
</protein>
<dbReference type="PANTHER" id="PTHR43280">
    <property type="entry name" value="ARAC-FAMILY TRANSCRIPTIONAL REGULATOR"/>
    <property type="match status" value="1"/>
</dbReference>
<dbReference type="Pfam" id="PF12833">
    <property type="entry name" value="HTH_18"/>
    <property type="match status" value="1"/>
</dbReference>
<dbReference type="OrthoDB" id="369234at2"/>
<evidence type="ECO:0000313" key="6">
    <source>
        <dbReference type="Proteomes" id="UP000287171"/>
    </source>
</evidence>
<dbReference type="InterPro" id="IPR037923">
    <property type="entry name" value="HTH-like"/>
</dbReference>
<comment type="caution">
    <text evidence="5">The sequence shown here is derived from an EMBL/GenBank/DDBJ whole genome shotgun (WGS) entry which is preliminary data.</text>
</comment>
<dbReference type="PROSITE" id="PS01124">
    <property type="entry name" value="HTH_ARAC_FAMILY_2"/>
    <property type="match status" value="1"/>
</dbReference>
<dbReference type="InterPro" id="IPR020449">
    <property type="entry name" value="Tscrpt_reg_AraC-type_HTH"/>
</dbReference>
<dbReference type="SMART" id="SM00342">
    <property type="entry name" value="HTH_ARAC"/>
    <property type="match status" value="1"/>
</dbReference>
<dbReference type="InterPro" id="IPR009057">
    <property type="entry name" value="Homeodomain-like_sf"/>
</dbReference>
<dbReference type="PRINTS" id="PR00032">
    <property type="entry name" value="HTHARAC"/>
</dbReference>